<accession>A0ABS0JL55</accession>
<proteinExistence type="predicted"/>
<evidence type="ECO:0000313" key="1">
    <source>
        <dbReference type="EMBL" id="MBG6067782.1"/>
    </source>
</evidence>
<protein>
    <submittedName>
        <fullName evidence="1">Uncharacterized protein</fullName>
    </submittedName>
</protein>
<reference evidence="1 2" key="1">
    <citation type="submission" date="2020-11" db="EMBL/GenBank/DDBJ databases">
        <title>Sequencing the genomes of 1000 actinobacteria strains.</title>
        <authorList>
            <person name="Klenk H.-P."/>
        </authorList>
    </citation>
    <scope>NUCLEOTIDE SEQUENCE [LARGE SCALE GENOMIC DNA]</scope>
    <source>
        <strain evidence="1 2">DSM 101692</strain>
    </source>
</reference>
<dbReference type="RefSeq" id="WP_196928253.1">
    <property type="nucleotide sequence ID" value="NZ_JADOTX010000001.1"/>
</dbReference>
<keyword evidence="2" id="KW-1185">Reference proteome</keyword>
<dbReference type="EMBL" id="JADOTX010000001">
    <property type="protein sequence ID" value="MBG6067782.1"/>
    <property type="molecule type" value="Genomic_DNA"/>
</dbReference>
<gene>
    <name evidence="1" type="ORF">IW248_004069</name>
</gene>
<dbReference type="Proteomes" id="UP000614915">
    <property type="component" value="Unassembled WGS sequence"/>
</dbReference>
<sequence length="121" mass="13434">MTNQVDRRLTYYVVYRVDDVRIPAGLFVLGAGHGEALLWDHRCGSWAYDPGLVTRFLNDYRNVDRYDNIDRAEADQIAPTVTGLAGLPDEEAFHLLLVKGAAGSDGERPARFGAADPARDR</sequence>
<comment type="caution">
    <text evidence="1">The sequence shown here is derived from an EMBL/GenBank/DDBJ whole genome shotgun (WGS) entry which is preliminary data.</text>
</comment>
<name>A0ABS0JL55_9ACTN</name>
<organism evidence="1 2">
    <name type="scientific">Micromonospora ureilytica</name>
    <dbReference type="NCBI Taxonomy" id="709868"/>
    <lineage>
        <taxon>Bacteria</taxon>
        <taxon>Bacillati</taxon>
        <taxon>Actinomycetota</taxon>
        <taxon>Actinomycetes</taxon>
        <taxon>Micromonosporales</taxon>
        <taxon>Micromonosporaceae</taxon>
        <taxon>Micromonospora</taxon>
    </lineage>
</organism>
<evidence type="ECO:0000313" key="2">
    <source>
        <dbReference type="Proteomes" id="UP000614915"/>
    </source>
</evidence>